<evidence type="ECO:0000313" key="2">
    <source>
        <dbReference type="Proteomes" id="UP000814128"/>
    </source>
</evidence>
<comment type="caution">
    <text evidence="1">The sequence shown here is derived from an EMBL/GenBank/DDBJ whole genome shotgun (WGS) entry which is preliminary data.</text>
</comment>
<reference evidence="1" key="2">
    <citation type="journal article" date="2022" name="New Phytol.">
        <title>Evolutionary transition to the ectomycorrhizal habit in the genomes of a hyperdiverse lineage of mushroom-forming fungi.</title>
        <authorList>
            <person name="Looney B."/>
            <person name="Miyauchi S."/>
            <person name="Morin E."/>
            <person name="Drula E."/>
            <person name="Courty P.E."/>
            <person name="Kohler A."/>
            <person name="Kuo A."/>
            <person name="LaButti K."/>
            <person name="Pangilinan J."/>
            <person name="Lipzen A."/>
            <person name="Riley R."/>
            <person name="Andreopoulos W."/>
            <person name="He G."/>
            <person name="Johnson J."/>
            <person name="Nolan M."/>
            <person name="Tritt A."/>
            <person name="Barry K.W."/>
            <person name="Grigoriev I.V."/>
            <person name="Nagy L.G."/>
            <person name="Hibbett D."/>
            <person name="Henrissat B."/>
            <person name="Matheny P.B."/>
            <person name="Labbe J."/>
            <person name="Martin F.M."/>
        </authorList>
    </citation>
    <scope>NUCLEOTIDE SEQUENCE</scope>
    <source>
        <strain evidence="1">EC-137</strain>
    </source>
</reference>
<protein>
    <submittedName>
        <fullName evidence="1">Uncharacterized protein</fullName>
    </submittedName>
</protein>
<name>A0ACB8Q401_9AGAM</name>
<keyword evidence="2" id="KW-1185">Reference proteome</keyword>
<organism evidence="1 2">
    <name type="scientific">Vararia minispora EC-137</name>
    <dbReference type="NCBI Taxonomy" id="1314806"/>
    <lineage>
        <taxon>Eukaryota</taxon>
        <taxon>Fungi</taxon>
        <taxon>Dikarya</taxon>
        <taxon>Basidiomycota</taxon>
        <taxon>Agaricomycotina</taxon>
        <taxon>Agaricomycetes</taxon>
        <taxon>Russulales</taxon>
        <taxon>Lachnocladiaceae</taxon>
        <taxon>Vararia</taxon>
    </lineage>
</organism>
<dbReference type="EMBL" id="MU274540">
    <property type="protein sequence ID" value="KAI0026463.1"/>
    <property type="molecule type" value="Genomic_DNA"/>
</dbReference>
<gene>
    <name evidence="1" type="ORF">K488DRAFT_75324</name>
</gene>
<sequence length="203" mass="22606">MSGLHGTIDGVNLPPSFRPQHTIHIQDWENGLLRTRSRPKLRRSEGAHVPGSSQTLDGQMYWLSFNVVLEATENEESRGWDRTRLCAQGASRFPKAWPNRGTFSRGMHSRQRPVRASRTSTGWMDPSPVPRRKYCFIRGLLDSPLLAYTPPFANTNATSRLAGVCTPPTVARPLQSSDSIALIPLITTLSPGHAKQTSLRHKT</sequence>
<dbReference type="Proteomes" id="UP000814128">
    <property type="component" value="Unassembled WGS sequence"/>
</dbReference>
<accession>A0ACB8Q401</accession>
<evidence type="ECO:0000313" key="1">
    <source>
        <dbReference type="EMBL" id="KAI0026463.1"/>
    </source>
</evidence>
<proteinExistence type="predicted"/>
<reference evidence="1" key="1">
    <citation type="submission" date="2021-02" db="EMBL/GenBank/DDBJ databases">
        <authorList>
            <consortium name="DOE Joint Genome Institute"/>
            <person name="Ahrendt S."/>
            <person name="Looney B.P."/>
            <person name="Miyauchi S."/>
            <person name="Morin E."/>
            <person name="Drula E."/>
            <person name="Courty P.E."/>
            <person name="Chicoki N."/>
            <person name="Fauchery L."/>
            <person name="Kohler A."/>
            <person name="Kuo A."/>
            <person name="Labutti K."/>
            <person name="Pangilinan J."/>
            <person name="Lipzen A."/>
            <person name="Riley R."/>
            <person name="Andreopoulos W."/>
            <person name="He G."/>
            <person name="Johnson J."/>
            <person name="Barry K.W."/>
            <person name="Grigoriev I.V."/>
            <person name="Nagy L."/>
            <person name="Hibbett D."/>
            <person name="Henrissat B."/>
            <person name="Matheny P.B."/>
            <person name="Labbe J."/>
            <person name="Martin F."/>
        </authorList>
    </citation>
    <scope>NUCLEOTIDE SEQUENCE</scope>
    <source>
        <strain evidence="1">EC-137</strain>
    </source>
</reference>